<reference evidence="3" key="1">
    <citation type="submission" date="2017-01" db="EMBL/GenBank/DDBJ databases">
        <authorList>
            <person name="Varghese N."/>
            <person name="Submissions S."/>
        </authorList>
    </citation>
    <scope>NUCLEOTIDE SEQUENCE [LARGE SCALE GENOMIC DNA]</scope>
    <source>
        <strain evidence="3">DSM 16176</strain>
    </source>
</reference>
<sequence length="149" mass="16769">MRNAHPHHPRGWDGHGGHHRGHRDHPALGRPPGPQTFRRARALQFLEFLNVRRATLMRQLEQPEFQDLRPTILGELKAVETVRDEFVALFDLWPDERGPSSPADERWGEQADERRKGPDGTSREAALGEEPPNETRGPEDPGAGGKDGD</sequence>
<feature type="region of interest" description="Disordered" evidence="1">
    <location>
        <begin position="93"/>
        <end position="149"/>
    </location>
</feature>
<name>A0A1N7P370_9BACL</name>
<dbReference type="AlphaFoldDB" id="A0A1N7P370"/>
<feature type="region of interest" description="Disordered" evidence="1">
    <location>
        <begin position="1"/>
        <end position="35"/>
    </location>
</feature>
<dbReference type="RefSeq" id="WP_076348432.1">
    <property type="nucleotide sequence ID" value="NZ_FTOO01000011.1"/>
</dbReference>
<protein>
    <submittedName>
        <fullName evidence="2">Uncharacterized protein</fullName>
    </submittedName>
</protein>
<evidence type="ECO:0000256" key="1">
    <source>
        <dbReference type="SAM" id="MobiDB-lite"/>
    </source>
</evidence>
<accession>A0A1N7P370</accession>
<gene>
    <name evidence="2" type="ORF">SAMN05421799_11116</name>
</gene>
<feature type="compositionally biased region" description="Basic and acidic residues" evidence="1">
    <location>
        <begin position="94"/>
        <end position="122"/>
    </location>
</feature>
<dbReference type="EMBL" id="FTOO01000011">
    <property type="protein sequence ID" value="SIT04977.1"/>
    <property type="molecule type" value="Genomic_DNA"/>
</dbReference>
<organism evidence="2 3">
    <name type="scientific">Alicyclobacillus vulcanalis</name>
    <dbReference type="NCBI Taxonomy" id="252246"/>
    <lineage>
        <taxon>Bacteria</taxon>
        <taxon>Bacillati</taxon>
        <taxon>Bacillota</taxon>
        <taxon>Bacilli</taxon>
        <taxon>Bacillales</taxon>
        <taxon>Alicyclobacillaceae</taxon>
        <taxon>Alicyclobacillus</taxon>
    </lineage>
</organism>
<evidence type="ECO:0000313" key="2">
    <source>
        <dbReference type="EMBL" id="SIT04977.1"/>
    </source>
</evidence>
<dbReference type="Proteomes" id="UP000186156">
    <property type="component" value="Unassembled WGS sequence"/>
</dbReference>
<dbReference type="OrthoDB" id="2617663at2"/>
<keyword evidence="3" id="KW-1185">Reference proteome</keyword>
<evidence type="ECO:0000313" key="3">
    <source>
        <dbReference type="Proteomes" id="UP000186156"/>
    </source>
</evidence>
<proteinExistence type="predicted"/>